<gene>
    <name evidence="2" type="ORF">H8S34_09430</name>
</gene>
<feature type="transmembrane region" description="Helical" evidence="1">
    <location>
        <begin position="104"/>
        <end position="125"/>
    </location>
</feature>
<dbReference type="InterPro" id="IPR026268">
    <property type="entry name" value="RseC"/>
</dbReference>
<keyword evidence="3" id="KW-1185">Reference proteome</keyword>
<keyword evidence="1" id="KW-0472">Membrane</keyword>
<dbReference type="PIRSF" id="PIRSF004923">
    <property type="entry name" value="RseC"/>
    <property type="match status" value="1"/>
</dbReference>
<accession>A0ABR7HU47</accession>
<dbReference type="PANTHER" id="PTHR35867">
    <property type="entry name" value="PROTEIN RSEC"/>
    <property type="match status" value="1"/>
</dbReference>
<dbReference type="EMBL" id="JACOPR010000005">
    <property type="protein sequence ID" value="MBC5731048.1"/>
    <property type="molecule type" value="Genomic_DNA"/>
</dbReference>
<comment type="caution">
    <text evidence="2">The sequence shown here is derived from an EMBL/GenBank/DDBJ whole genome shotgun (WGS) entry which is preliminary data.</text>
</comment>
<evidence type="ECO:0000313" key="3">
    <source>
        <dbReference type="Proteomes" id="UP000660021"/>
    </source>
</evidence>
<dbReference type="PANTHER" id="PTHR35867:SF1">
    <property type="entry name" value="PROTEIN RSEC"/>
    <property type="match status" value="1"/>
</dbReference>
<reference evidence="2 3" key="1">
    <citation type="submission" date="2020-08" db="EMBL/GenBank/DDBJ databases">
        <title>Genome public.</title>
        <authorList>
            <person name="Liu C."/>
            <person name="Sun Q."/>
        </authorList>
    </citation>
    <scope>NUCLEOTIDE SEQUENCE [LARGE SCALE GENOMIC DNA]</scope>
    <source>
        <strain evidence="2 3">New-38</strain>
    </source>
</reference>
<dbReference type="Pfam" id="PF04246">
    <property type="entry name" value="RseC_MucC"/>
    <property type="match status" value="1"/>
</dbReference>
<dbReference type="RefSeq" id="WP_101693127.1">
    <property type="nucleotide sequence ID" value="NZ_JACOPR010000005.1"/>
</dbReference>
<keyword evidence="1" id="KW-0812">Transmembrane</keyword>
<dbReference type="Proteomes" id="UP000660021">
    <property type="component" value="Unassembled WGS sequence"/>
</dbReference>
<proteinExistence type="predicted"/>
<feature type="transmembrane region" description="Helical" evidence="1">
    <location>
        <begin position="71"/>
        <end position="92"/>
    </location>
</feature>
<protein>
    <submittedName>
        <fullName evidence="2">SoxR reducing system RseC family protein</fullName>
    </submittedName>
</protein>
<evidence type="ECO:0000313" key="2">
    <source>
        <dbReference type="EMBL" id="MBC5731048.1"/>
    </source>
</evidence>
<sequence length="140" mass="15015">MEQIARVNRVVSDTVAEIAVKRKSACGHDCSQCGGGCSEMLVQSEVTAMAFNPLHARAGDTVQVESETKQVLSIAAIVYLVPLILFFLLYAVGRMIAHVESVSIALGGLGFFVGIAVAVYANSVVKRRRLTSFRITAILD</sequence>
<name>A0ABR7HU47_9FIRM</name>
<keyword evidence="1" id="KW-1133">Transmembrane helix</keyword>
<organism evidence="2 3">
    <name type="scientific">Pseudoflavonifractor hominis</name>
    <dbReference type="NCBI Taxonomy" id="2763059"/>
    <lineage>
        <taxon>Bacteria</taxon>
        <taxon>Bacillati</taxon>
        <taxon>Bacillota</taxon>
        <taxon>Clostridia</taxon>
        <taxon>Eubacteriales</taxon>
        <taxon>Oscillospiraceae</taxon>
        <taxon>Pseudoflavonifractor</taxon>
    </lineage>
</organism>
<dbReference type="InterPro" id="IPR007359">
    <property type="entry name" value="SigmaE_reg_RseC_MucC"/>
</dbReference>
<evidence type="ECO:0000256" key="1">
    <source>
        <dbReference type="SAM" id="Phobius"/>
    </source>
</evidence>